<feature type="domain" description="Polymerase/histidinol phosphatase N-terminal" evidence="1">
    <location>
        <begin position="18"/>
        <end position="83"/>
    </location>
</feature>
<dbReference type="PANTHER" id="PTHR42924">
    <property type="entry name" value="EXONUCLEASE"/>
    <property type="match status" value="1"/>
</dbReference>
<dbReference type="NCBIfam" id="NF038032">
    <property type="entry name" value="CehA_McbA_metalo"/>
    <property type="match status" value="1"/>
</dbReference>
<dbReference type="KEGG" id="nvr:FEJ81_03430"/>
<name>A0A4V1FYU8_9EURY</name>
<dbReference type="OrthoDB" id="50465at2157"/>
<dbReference type="Pfam" id="PF02811">
    <property type="entry name" value="PHP"/>
    <property type="match status" value="1"/>
</dbReference>
<sequence length="235" mass="25208">MTGRAVSGDERRPRTVRIDPHVHTDASYDGETTPAELVRAARSVGLDGIVVTDHDTIDGATRAAALAPDDLAVIVGCEVSTADGHLLAIGIDAAPEPDRSLVETARTFQDAGGIAVVPHPFQRSRHGAREGAIDGVDGIEVYNAHAVTNVRNRQSERFARRNDYPQFGGSDAHRADHVGRAVTEVRLPAAASPTPATILESMRAGRTAAIGERTTAWQYLTKELRNARRKTPSLR</sequence>
<organism evidence="2 3">
    <name type="scientific">Natrinema versiforme</name>
    <dbReference type="NCBI Taxonomy" id="88724"/>
    <lineage>
        <taxon>Archaea</taxon>
        <taxon>Methanobacteriati</taxon>
        <taxon>Methanobacteriota</taxon>
        <taxon>Stenosarchaea group</taxon>
        <taxon>Halobacteria</taxon>
        <taxon>Halobacteriales</taxon>
        <taxon>Natrialbaceae</taxon>
        <taxon>Natrinema</taxon>
    </lineage>
</organism>
<evidence type="ECO:0000259" key="1">
    <source>
        <dbReference type="SMART" id="SM00481"/>
    </source>
</evidence>
<dbReference type="AlphaFoldDB" id="A0A4V1FYU8"/>
<dbReference type="CDD" id="cd07432">
    <property type="entry name" value="PHP_HisPPase"/>
    <property type="match status" value="1"/>
</dbReference>
<accession>A0A4V1FYU8</accession>
<dbReference type="Pfam" id="PF13263">
    <property type="entry name" value="PHP_C"/>
    <property type="match status" value="1"/>
</dbReference>
<dbReference type="RefSeq" id="WP_138243960.1">
    <property type="nucleotide sequence ID" value="NZ_CP040330.1"/>
</dbReference>
<dbReference type="InterPro" id="IPR052018">
    <property type="entry name" value="PHP_domain"/>
</dbReference>
<dbReference type="InterPro" id="IPR004013">
    <property type="entry name" value="PHP_dom"/>
</dbReference>
<dbReference type="SMART" id="SM00481">
    <property type="entry name" value="POLIIIAc"/>
    <property type="match status" value="1"/>
</dbReference>
<dbReference type="SUPFAM" id="SSF89550">
    <property type="entry name" value="PHP domain-like"/>
    <property type="match status" value="1"/>
</dbReference>
<dbReference type="InterPro" id="IPR003141">
    <property type="entry name" value="Pol/His_phosphatase_N"/>
</dbReference>
<protein>
    <submittedName>
        <fullName evidence="2">PHP domain-containing protein</fullName>
    </submittedName>
</protein>
<dbReference type="Proteomes" id="UP000302218">
    <property type="component" value="Chromosome"/>
</dbReference>
<dbReference type="GO" id="GO:0035312">
    <property type="term" value="F:5'-3' DNA exonuclease activity"/>
    <property type="evidence" value="ECO:0007669"/>
    <property type="project" value="TreeGrafter"/>
</dbReference>
<dbReference type="GO" id="GO:0004534">
    <property type="term" value="F:5'-3' RNA exonuclease activity"/>
    <property type="evidence" value="ECO:0007669"/>
    <property type="project" value="TreeGrafter"/>
</dbReference>
<dbReference type="Gene3D" id="3.20.20.140">
    <property type="entry name" value="Metal-dependent hydrolases"/>
    <property type="match status" value="1"/>
</dbReference>
<proteinExistence type="predicted"/>
<evidence type="ECO:0000313" key="3">
    <source>
        <dbReference type="Proteomes" id="UP000302218"/>
    </source>
</evidence>
<gene>
    <name evidence="2" type="ORF">FEJ81_03430</name>
</gene>
<reference evidence="3" key="1">
    <citation type="submission" date="2019-05" db="EMBL/GenBank/DDBJ databases">
        <title>Genome sequence and methylation pattern of the halophilic Archaeon Natrinema versiforme BOL5-4.</title>
        <authorList>
            <person name="DasSarma P."/>
            <person name="Anton B.P."/>
            <person name="DasSarma S.L."/>
            <person name="Martinez F.L."/>
            <person name="Guzman D."/>
            <person name="Roberts R.J."/>
            <person name="DasSarma S."/>
        </authorList>
    </citation>
    <scope>NUCLEOTIDE SEQUENCE [LARGE SCALE GENOMIC DNA]</scope>
    <source>
        <strain evidence="3">BOL5-4</strain>
    </source>
</reference>
<dbReference type="GeneID" id="40264292"/>
<evidence type="ECO:0000313" key="2">
    <source>
        <dbReference type="EMBL" id="QCS41449.1"/>
    </source>
</evidence>
<dbReference type="EMBL" id="CP040330">
    <property type="protein sequence ID" value="QCS41449.1"/>
    <property type="molecule type" value="Genomic_DNA"/>
</dbReference>
<dbReference type="InterPro" id="IPR016195">
    <property type="entry name" value="Pol/histidinol_Pase-like"/>
</dbReference>
<dbReference type="PANTHER" id="PTHR42924:SF3">
    <property type="entry name" value="POLYMERASE_HISTIDINOL PHOSPHATASE N-TERMINAL DOMAIN-CONTAINING PROTEIN"/>
    <property type="match status" value="1"/>
</dbReference>